<feature type="transmembrane region" description="Helical" evidence="7">
    <location>
        <begin position="79"/>
        <end position="100"/>
    </location>
</feature>
<feature type="transmembrane region" description="Helical" evidence="7">
    <location>
        <begin position="160"/>
        <end position="182"/>
    </location>
</feature>
<evidence type="ECO:0000256" key="1">
    <source>
        <dbReference type="ARBA" id="ARBA00004651"/>
    </source>
</evidence>
<evidence type="ECO:0000256" key="4">
    <source>
        <dbReference type="ARBA" id="ARBA00022692"/>
    </source>
</evidence>
<dbReference type="STRING" id="688269.Theth_1809"/>
<feature type="domain" description="ABC transmembrane type-1" evidence="8">
    <location>
        <begin position="75"/>
        <end position="286"/>
    </location>
</feature>
<dbReference type="InterPro" id="IPR035906">
    <property type="entry name" value="MetI-like_sf"/>
</dbReference>
<keyword evidence="2 7" id="KW-0813">Transport</keyword>
<keyword evidence="6 7" id="KW-0472">Membrane</keyword>
<dbReference type="CDD" id="cd06261">
    <property type="entry name" value="TM_PBP2"/>
    <property type="match status" value="1"/>
</dbReference>
<comment type="similarity">
    <text evidence="7">Belongs to the binding-protein-dependent transport system permease family.</text>
</comment>
<evidence type="ECO:0000256" key="7">
    <source>
        <dbReference type="RuleBase" id="RU363032"/>
    </source>
</evidence>
<feature type="transmembrane region" description="Helical" evidence="7">
    <location>
        <begin position="112"/>
        <end position="132"/>
    </location>
</feature>
<evidence type="ECO:0000259" key="8">
    <source>
        <dbReference type="PROSITE" id="PS50928"/>
    </source>
</evidence>
<dbReference type="SUPFAM" id="SSF160964">
    <property type="entry name" value="MalF N-terminal region-like"/>
    <property type="match status" value="1"/>
</dbReference>
<protein>
    <submittedName>
        <fullName evidence="9">Carbohydrate ABC transporter membrane protein 1, CUT1 family</fullName>
    </submittedName>
</protein>
<keyword evidence="3" id="KW-1003">Cell membrane</keyword>
<name>F7YW79_9THEM</name>
<dbReference type="PANTHER" id="PTHR43005:SF1">
    <property type="entry name" value="SPERMIDINE_PUTRESCINE TRANSPORT SYSTEM PERMEASE PROTEIN"/>
    <property type="match status" value="1"/>
</dbReference>
<dbReference type="PROSITE" id="PS50928">
    <property type="entry name" value="ABC_TM1"/>
    <property type="match status" value="1"/>
</dbReference>
<keyword evidence="5 7" id="KW-1133">Transmembrane helix</keyword>
<dbReference type="PATRIC" id="fig|688269.3.peg.1863"/>
<dbReference type="GO" id="GO:0005886">
    <property type="term" value="C:plasma membrane"/>
    <property type="evidence" value="ECO:0007669"/>
    <property type="project" value="UniProtKB-SubCell"/>
</dbReference>
<dbReference type="AlphaFoldDB" id="F7YW79"/>
<sequence precursor="true">MMTMKARKRYVLFFLLPAVLMLLTFVVYPVIRTVVYSFLDQDGNFVGLKNYVQVILSREIIDTRGFSRGFPLGALLHNLLWIGIHLPMTVGIGLLLAVLLRNVYGGTVIKAVIFLGMVMPMIVGGVMINFIFDRNLGIVNGILSLFGLPTKTWTAHPDSALLSLIFGSVWLWTGFSVVLYSAGLETIPKDIYEAAQLDGASSFTIFRRITVPLLRPITVVVATMTLLWELKVFDIVYVATMGGPGGASNVLALQMYVYAFRAFDFNRAAVVAVLLALSTLAASFALLKSVRDET</sequence>
<dbReference type="Pfam" id="PF00528">
    <property type="entry name" value="BPD_transp_1"/>
    <property type="match status" value="1"/>
</dbReference>
<feature type="transmembrane region" description="Helical" evidence="7">
    <location>
        <begin position="236"/>
        <end position="256"/>
    </location>
</feature>
<dbReference type="HOGENOM" id="CLU_016047_0_0_0"/>
<evidence type="ECO:0000313" key="10">
    <source>
        <dbReference type="Proteomes" id="UP000006804"/>
    </source>
</evidence>
<evidence type="ECO:0000256" key="3">
    <source>
        <dbReference type="ARBA" id="ARBA00022475"/>
    </source>
</evidence>
<comment type="subcellular location">
    <subcellularLocation>
        <location evidence="1 7">Cell membrane</location>
        <topology evidence="1 7">Multi-pass membrane protein</topology>
    </subcellularLocation>
</comment>
<accession>F7YW79</accession>
<evidence type="ECO:0000256" key="6">
    <source>
        <dbReference type="ARBA" id="ARBA00023136"/>
    </source>
</evidence>
<feature type="transmembrane region" description="Helical" evidence="7">
    <location>
        <begin position="12"/>
        <end position="31"/>
    </location>
</feature>
<evidence type="ECO:0000256" key="5">
    <source>
        <dbReference type="ARBA" id="ARBA00022989"/>
    </source>
</evidence>
<gene>
    <name evidence="9" type="ORF">Theth_1809</name>
</gene>
<dbReference type="eggNOG" id="COG1175">
    <property type="taxonomic scope" value="Bacteria"/>
</dbReference>
<organism evidence="9 10">
    <name type="scientific">Pseudothermotoga thermarum DSM 5069</name>
    <dbReference type="NCBI Taxonomy" id="688269"/>
    <lineage>
        <taxon>Bacteria</taxon>
        <taxon>Thermotogati</taxon>
        <taxon>Thermotogota</taxon>
        <taxon>Thermotogae</taxon>
        <taxon>Thermotogales</taxon>
        <taxon>Thermotogaceae</taxon>
        <taxon>Pseudothermotoga</taxon>
    </lineage>
</organism>
<proteinExistence type="inferred from homology"/>
<evidence type="ECO:0000313" key="9">
    <source>
        <dbReference type="EMBL" id="AEH51851.1"/>
    </source>
</evidence>
<reference evidence="9 10" key="1">
    <citation type="submission" date="2010-11" db="EMBL/GenBank/DDBJ databases">
        <title>The complete genome of Thermotoga thermarum DSM 5069.</title>
        <authorList>
            <consortium name="US DOE Joint Genome Institute (JGI-PGF)"/>
            <person name="Lucas S."/>
            <person name="Copeland A."/>
            <person name="Lapidus A."/>
            <person name="Bruce D."/>
            <person name="Goodwin L."/>
            <person name="Pitluck S."/>
            <person name="Kyrpides N."/>
            <person name="Mavromatis K."/>
            <person name="Ivanova N."/>
            <person name="Zeytun A."/>
            <person name="Brettin T."/>
            <person name="Detter J.C."/>
            <person name="Tapia R."/>
            <person name="Han C."/>
            <person name="Land M."/>
            <person name="Hauser L."/>
            <person name="Markowitz V."/>
            <person name="Cheng J.-F."/>
            <person name="Hugenholtz P."/>
            <person name="Woyke T."/>
            <person name="Wu D."/>
            <person name="Spring S."/>
            <person name="Schroeder M."/>
            <person name="Brambilla E."/>
            <person name="Klenk H.-P."/>
            <person name="Eisen J.A."/>
        </authorList>
    </citation>
    <scope>NUCLEOTIDE SEQUENCE [LARGE SCALE GENOMIC DNA]</scope>
    <source>
        <strain evidence="9 10">DSM 5069</strain>
    </source>
</reference>
<dbReference type="GO" id="GO:0055085">
    <property type="term" value="P:transmembrane transport"/>
    <property type="evidence" value="ECO:0007669"/>
    <property type="project" value="InterPro"/>
</dbReference>
<evidence type="ECO:0000256" key="2">
    <source>
        <dbReference type="ARBA" id="ARBA00022448"/>
    </source>
</evidence>
<keyword evidence="10" id="KW-1185">Reference proteome</keyword>
<dbReference type="Gene3D" id="1.10.3720.10">
    <property type="entry name" value="MetI-like"/>
    <property type="match status" value="1"/>
</dbReference>
<feature type="transmembrane region" description="Helical" evidence="7">
    <location>
        <begin position="213"/>
        <end position="230"/>
    </location>
</feature>
<keyword evidence="4 7" id="KW-0812">Transmembrane</keyword>
<feature type="transmembrane region" description="Helical" evidence="7">
    <location>
        <begin position="268"/>
        <end position="287"/>
    </location>
</feature>
<dbReference type="InterPro" id="IPR000515">
    <property type="entry name" value="MetI-like"/>
</dbReference>
<dbReference type="KEGG" id="tta:Theth_1809"/>
<dbReference type="PANTHER" id="PTHR43005">
    <property type="entry name" value="BLR7065 PROTEIN"/>
    <property type="match status" value="1"/>
</dbReference>
<dbReference type="SUPFAM" id="SSF161098">
    <property type="entry name" value="MetI-like"/>
    <property type="match status" value="1"/>
</dbReference>
<dbReference type="OrthoDB" id="9783714at2"/>
<dbReference type="Proteomes" id="UP000006804">
    <property type="component" value="Chromosome"/>
</dbReference>
<dbReference type="EMBL" id="CP002351">
    <property type="protein sequence ID" value="AEH51851.1"/>
    <property type="molecule type" value="Genomic_DNA"/>
</dbReference>